<dbReference type="EMBL" id="ML208425">
    <property type="protein sequence ID" value="TFK65797.1"/>
    <property type="molecule type" value="Genomic_DNA"/>
</dbReference>
<dbReference type="Proteomes" id="UP000308600">
    <property type="component" value="Unassembled WGS sequence"/>
</dbReference>
<evidence type="ECO:0000313" key="1">
    <source>
        <dbReference type="EMBL" id="TFK65797.1"/>
    </source>
</evidence>
<keyword evidence="2" id="KW-1185">Reference proteome</keyword>
<reference evidence="1 2" key="1">
    <citation type="journal article" date="2019" name="Nat. Ecol. Evol.">
        <title>Megaphylogeny resolves global patterns of mushroom evolution.</title>
        <authorList>
            <person name="Varga T."/>
            <person name="Krizsan K."/>
            <person name="Foldi C."/>
            <person name="Dima B."/>
            <person name="Sanchez-Garcia M."/>
            <person name="Sanchez-Ramirez S."/>
            <person name="Szollosi G.J."/>
            <person name="Szarkandi J.G."/>
            <person name="Papp V."/>
            <person name="Albert L."/>
            <person name="Andreopoulos W."/>
            <person name="Angelini C."/>
            <person name="Antonin V."/>
            <person name="Barry K.W."/>
            <person name="Bougher N.L."/>
            <person name="Buchanan P."/>
            <person name="Buyck B."/>
            <person name="Bense V."/>
            <person name="Catcheside P."/>
            <person name="Chovatia M."/>
            <person name="Cooper J."/>
            <person name="Damon W."/>
            <person name="Desjardin D."/>
            <person name="Finy P."/>
            <person name="Geml J."/>
            <person name="Haridas S."/>
            <person name="Hughes K."/>
            <person name="Justo A."/>
            <person name="Karasinski D."/>
            <person name="Kautmanova I."/>
            <person name="Kiss B."/>
            <person name="Kocsube S."/>
            <person name="Kotiranta H."/>
            <person name="LaButti K.M."/>
            <person name="Lechner B.E."/>
            <person name="Liimatainen K."/>
            <person name="Lipzen A."/>
            <person name="Lukacs Z."/>
            <person name="Mihaltcheva S."/>
            <person name="Morgado L.N."/>
            <person name="Niskanen T."/>
            <person name="Noordeloos M.E."/>
            <person name="Ohm R.A."/>
            <person name="Ortiz-Santana B."/>
            <person name="Ovrebo C."/>
            <person name="Racz N."/>
            <person name="Riley R."/>
            <person name="Savchenko A."/>
            <person name="Shiryaev A."/>
            <person name="Soop K."/>
            <person name="Spirin V."/>
            <person name="Szebenyi C."/>
            <person name="Tomsovsky M."/>
            <person name="Tulloss R.E."/>
            <person name="Uehling J."/>
            <person name="Grigoriev I.V."/>
            <person name="Vagvolgyi C."/>
            <person name="Papp T."/>
            <person name="Martin F.M."/>
            <person name="Miettinen O."/>
            <person name="Hibbett D.S."/>
            <person name="Nagy L.G."/>
        </authorList>
    </citation>
    <scope>NUCLEOTIDE SEQUENCE [LARGE SCALE GENOMIC DNA]</scope>
    <source>
        <strain evidence="1 2">NL-1719</strain>
    </source>
</reference>
<proteinExistence type="predicted"/>
<gene>
    <name evidence="1" type="ORF">BDN72DRAFT_880700</name>
</gene>
<accession>A0ACD3ALL3</accession>
<sequence>MSYEVLPYEIWRQIVDITGGSSVRDAATLALVSRDFEDWVQPFLYATIVYYKEGTGWPLKVYSLGWFAVKGAHLRNLLWGEGLQMDLLCSILEICTRLENLAVWVYVHETNISVLRPVLSKLSLRQLSINLFSLFGTKKFGAVEAQDPMFRSITHLDVINDEDHLNWDDLIGLQHLPRLTHLGLQYRVNPNATDGILKHCKDVEVVVVVQLSGMNQWDHTQDPDTSPGEIPQDARLLKPPLRTVEEWKAGAIGEMDIWQKAEEVIARRRKQGSWLN</sequence>
<protein>
    <submittedName>
        <fullName evidence="1">Uncharacterized protein</fullName>
    </submittedName>
</protein>
<name>A0ACD3ALL3_9AGAR</name>
<organism evidence="1 2">
    <name type="scientific">Pluteus cervinus</name>
    <dbReference type="NCBI Taxonomy" id="181527"/>
    <lineage>
        <taxon>Eukaryota</taxon>
        <taxon>Fungi</taxon>
        <taxon>Dikarya</taxon>
        <taxon>Basidiomycota</taxon>
        <taxon>Agaricomycotina</taxon>
        <taxon>Agaricomycetes</taxon>
        <taxon>Agaricomycetidae</taxon>
        <taxon>Agaricales</taxon>
        <taxon>Pluteineae</taxon>
        <taxon>Pluteaceae</taxon>
        <taxon>Pluteus</taxon>
    </lineage>
</organism>
<evidence type="ECO:0000313" key="2">
    <source>
        <dbReference type="Proteomes" id="UP000308600"/>
    </source>
</evidence>